<dbReference type="InterPro" id="IPR000160">
    <property type="entry name" value="GGDEF_dom"/>
</dbReference>
<name>H5Y5N3_9FIRM</name>
<accession>H5Y5N3</accession>
<dbReference type="InterPro" id="IPR042070">
    <property type="entry name" value="PucR_C-HTH_sf"/>
</dbReference>
<dbReference type="AlphaFoldDB" id="H5Y5N3"/>
<proteinExistence type="inferred from homology"/>
<sequence>MNPEEILKLNKLLMDELLAGRSFHGLAQQLSGRLERPVIITDRNDRVLGAAQALAILEGNLLFHCELDPNVPHCTLILDDEKRPAVYLRITGQNSRLVGFLYILTEDAGVLEIAQQAAPLCALELIKQNYVIQAQREYKDAFIYDLLYSNIESVRDIMSRGEIWGWDLNRPYGVIVFELEDYQDFSADSHLLEGIYAIVETILQQELENPIIMKMKGQIIALLPGDMEQRNIANAREFVEKIQKSARERSSKRTLNVGVGRVYESVKDIFRSFQEAKIALELGRLMEIKGEIPFFSDLGLARILYNHDRQELKEFYWETLGPLESFDREQGNNLMATLEQYFQNQCDSRVTANDLFLHPNTLRYRLKRIEKVLQINLEDFETRLNLMTAFKAKYLRKL</sequence>
<dbReference type="Gene3D" id="1.10.10.2840">
    <property type="entry name" value="PucR C-terminal helix-turn-helix domain"/>
    <property type="match status" value="1"/>
</dbReference>
<dbReference type="PROSITE" id="PS50887">
    <property type="entry name" value="GGDEF"/>
    <property type="match status" value="1"/>
</dbReference>
<dbReference type="PANTHER" id="PTHR33744:SF1">
    <property type="entry name" value="DNA-BINDING TRANSCRIPTIONAL ACTIVATOR ADER"/>
    <property type="match status" value="1"/>
</dbReference>
<evidence type="ECO:0000259" key="2">
    <source>
        <dbReference type="PROSITE" id="PS50887"/>
    </source>
</evidence>
<evidence type="ECO:0000313" key="4">
    <source>
        <dbReference type="Proteomes" id="UP000005104"/>
    </source>
</evidence>
<evidence type="ECO:0000313" key="3">
    <source>
        <dbReference type="EMBL" id="EHQ90620.1"/>
    </source>
</evidence>
<protein>
    <submittedName>
        <fullName evidence="3">Sugar diacid utilization regulator</fullName>
    </submittedName>
</protein>
<dbReference type="PANTHER" id="PTHR33744">
    <property type="entry name" value="CARBOHYDRATE DIACID REGULATOR"/>
    <property type="match status" value="1"/>
</dbReference>
<feature type="domain" description="GGDEF" evidence="2">
    <location>
        <begin position="170"/>
        <end position="297"/>
    </location>
</feature>
<dbReference type="RefSeq" id="WP_007785106.1">
    <property type="nucleotide sequence ID" value="NZ_CM001441.1"/>
</dbReference>
<dbReference type="EMBL" id="CM001441">
    <property type="protein sequence ID" value="EHQ90620.1"/>
    <property type="molecule type" value="Genomic_DNA"/>
</dbReference>
<dbReference type="InterPro" id="IPR025736">
    <property type="entry name" value="PucR_C-HTH_dom"/>
</dbReference>
<organism evidence="3 4">
    <name type="scientific">Desulfosporosinus youngiae DSM 17734</name>
    <dbReference type="NCBI Taxonomy" id="768710"/>
    <lineage>
        <taxon>Bacteria</taxon>
        <taxon>Bacillati</taxon>
        <taxon>Bacillota</taxon>
        <taxon>Clostridia</taxon>
        <taxon>Eubacteriales</taxon>
        <taxon>Desulfitobacteriaceae</taxon>
        <taxon>Desulfosporosinus</taxon>
    </lineage>
</organism>
<dbReference type="InterPro" id="IPR041522">
    <property type="entry name" value="CdaR_GGDEF"/>
</dbReference>
<dbReference type="Pfam" id="PF17853">
    <property type="entry name" value="GGDEF_2"/>
    <property type="match status" value="1"/>
</dbReference>
<dbReference type="Proteomes" id="UP000005104">
    <property type="component" value="Chromosome"/>
</dbReference>
<dbReference type="InterPro" id="IPR051448">
    <property type="entry name" value="CdaR-like_regulators"/>
</dbReference>
<dbReference type="Pfam" id="PF13556">
    <property type="entry name" value="HTH_30"/>
    <property type="match status" value="1"/>
</dbReference>
<dbReference type="STRING" id="768710.DesyoDRAFT_3618"/>
<dbReference type="eggNOG" id="COG3835">
    <property type="taxonomic scope" value="Bacteria"/>
</dbReference>
<comment type="similarity">
    <text evidence="1">Belongs to the CdaR family.</text>
</comment>
<dbReference type="OrthoDB" id="143422at2"/>
<reference evidence="3 4" key="1">
    <citation type="submission" date="2011-11" db="EMBL/GenBank/DDBJ databases">
        <title>The Noncontiguous Finished genome of Desulfosporosinus youngiae DSM 17734.</title>
        <authorList>
            <consortium name="US DOE Joint Genome Institute (JGI-PGF)"/>
            <person name="Lucas S."/>
            <person name="Han J."/>
            <person name="Lapidus A."/>
            <person name="Cheng J.-F."/>
            <person name="Goodwin L."/>
            <person name="Pitluck S."/>
            <person name="Peters L."/>
            <person name="Ovchinnikova G."/>
            <person name="Lu M."/>
            <person name="Land M.L."/>
            <person name="Hauser L."/>
            <person name="Pester M."/>
            <person name="Spring S."/>
            <person name="Ollivier B."/>
            <person name="Rattei T."/>
            <person name="Klenk H.-P."/>
            <person name="Wagner M."/>
            <person name="Loy A."/>
            <person name="Woyke T.J."/>
        </authorList>
    </citation>
    <scope>NUCLEOTIDE SEQUENCE [LARGE SCALE GENOMIC DNA]</scope>
    <source>
        <strain evidence="3 4">DSM 17734</strain>
    </source>
</reference>
<dbReference type="HOGENOM" id="CLU_017436_3_1_9"/>
<keyword evidence="4" id="KW-1185">Reference proteome</keyword>
<gene>
    <name evidence="3" type="ORF">DesyoDRAFT_3618</name>
</gene>
<evidence type="ECO:0000256" key="1">
    <source>
        <dbReference type="ARBA" id="ARBA00006754"/>
    </source>
</evidence>